<reference evidence="1 2" key="1">
    <citation type="submission" date="2024-09" db="EMBL/GenBank/DDBJ databases">
        <authorList>
            <person name="Sun Q."/>
            <person name="Mori K."/>
        </authorList>
    </citation>
    <scope>NUCLEOTIDE SEQUENCE [LARGE SCALE GENOMIC DNA]</scope>
    <source>
        <strain evidence="1 2">JCM 13503</strain>
    </source>
</reference>
<dbReference type="EMBL" id="JBHLYR010000018">
    <property type="protein sequence ID" value="MFB9991504.1"/>
    <property type="molecule type" value="Genomic_DNA"/>
</dbReference>
<gene>
    <name evidence="1" type="ORF">ACFFLM_05915</name>
</gene>
<comment type="caution">
    <text evidence="1">The sequence shown here is derived from an EMBL/GenBank/DDBJ whole genome shotgun (WGS) entry which is preliminary data.</text>
</comment>
<sequence>MLYAQSPSLERLLLMGSSEVRTPRFDPTLSAALAKDPSNIMLLCQTCHKEEDGGLKRTSETSRIELADLLELVRNQQFEYVLISDQRPITRKVAELEHFFEVTALTDTRLYSGGQMYDLNLAKPGVMMGLVPVR</sequence>
<evidence type="ECO:0008006" key="3">
    <source>
        <dbReference type="Google" id="ProtNLM"/>
    </source>
</evidence>
<organism evidence="1 2">
    <name type="scientific">Deinococcus oregonensis</name>
    <dbReference type="NCBI Taxonomy" id="1805970"/>
    <lineage>
        <taxon>Bacteria</taxon>
        <taxon>Thermotogati</taxon>
        <taxon>Deinococcota</taxon>
        <taxon>Deinococci</taxon>
        <taxon>Deinococcales</taxon>
        <taxon>Deinococcaceae</taxon>
        <taxon>Deinococcus</taxon>
    </lineage>
</organism>
<protein>
    <recommendedName>
        <fullName evidence="3">HNH endonuclease</fullName>
    </recommendedName>
</protein>
<name>A0ABV6AVH5_9DEIO</name>
<dbReference type="Proteomes" id="UP001589733">
    <property type="component" value="Unassembled WGS sequence"/>
</dbReference>
<keyword evidence="2" id="KW-1185">Reference proteome</keyword>
<proteinExistence type="predicted"/>
<evidence type="ECO:0000313" key="1">
    <source>
        <dbReference type="EMBL" id="MFB9991504.1"/>
    </source>
</evidence>
<accession>A0ABV6AVH5</accession>
<dbReference type="RefSeq" id="WP_380006639.1">
    <property type="nucleotide sequence ID" value="NZ_JBHLYR010000018.1"/>
</dbReference>
<evidence type="ECO:0000313" key="2">
    <source>
        <dbReference type="Proteomes" id="UP001589733"/>
    </source>
</evidence>